<comment type="caution">
    <text evidence="1">The sequence shown here is derived from an EMBL/GenBank/DDBJ whole genome shotgun (WGS) entry which is preliminary data.</text>
</comment>
<accession>A0ABR0B0G7</accession>
<name>A0ABR0B0G7_9CRUS</name>
<sequence>MISITKITSRSKPRIDSDSADAVVRLAFSTATTCNREGLWLKETEGVVAPTSPCDCCEIQKREGQALIHAAYTEVTKAISQNCVNIY</sequence>
<evidence type="ECO:0000313" key="1">
    <source>
        <dbReference type="EMBL" id="KAK4030875.1"/>
    </source>
</evidence>
<dbReference type="EMBL" id="JAOYFB010000039">
    <property type="protein sequence ID" value="KAK4030875.1"/>
    <property type="molecule type" value="Genomic_DNA"/>
</dbReference>
<evidence type="ECO:0000313" key="2">
    <source>
        <dbReference type="Proteomes" id="UP001234178"/>
    </source>
</evidence>
<dbReference type="Proteomes" id="UP001234178">
    <property type="component" value="Unassembled WGS sequence"/>
</dbReference>
<reference evidence="1 2" key="1">
    <citation type="journal article" date="2023" name="Nucleic Acids Res.">
        <title>The hologenome of Daphnia magna reveals possible DNA methylation and microbiome-mediated evolution of the host genome.</title>
        <authorList>
            <person name="Chaturvedi A."/>
            <person name="Li X."/>
            <person name="Dhandapani V."/>
            <person name="Marshall H."/>
            <person name="Kissane S."/>
            <person name="Cuenca-Cambronero M."/>
            <person name="Asole G."/>
            <person name="Calvet F."/>
            <person name="Ruiz-Romero M."/>
            <person name="Marangio P."/>
            <person name="Guigo R."/>
            <person name="Rago D."/>
            <person name="Mirbahai L."/>
            <person name="Eastwood N."/>
            <person name="Colbourne J.K."/>
            <person name="Zhou J."/>
            <person name="Mallon E."/>
            <person name="Orsini L."/>
        </authorList>
    </citation>
    <scope>NUCLEOTIDE SEQUENCE [LARGE SCALE GENOMIC DNA]</scope>
    <source>
        <strain evidence="1">LRV0_1</strain>
    </source>
</reference>
<organism evidence="1 2">
    <name type="scientific">Daphnia magna</name>
    <dbReference type="NCBI Taxonomy" id="35525"/>
    <lineage>
        <taxon>Eukaryota</taxon>
        <taxon>Metazoa</taxon>
        <taxon>Ecdysozoa</taxon>
        <taxon>Arthropoda</taxon>
        <taxon>Crustacea</taxon>
        <taxon>Branchiopoda</taxon>
        <taxon>Diplostraca</taxon>
        <taxon>Cladocera</taxon>
        <taxon>Anomopoda</taxon>
        <taxon>Daphniidae</taxon>
        <taxon>Daphnia</taxon>
    </lineage>
</organism>
<evidence type="ECO:0008006" key="3">
    <source>
        <dbReference type="Google" id="ProtNLM"/>
    </source>
</evidence>
<gene>
    <name evidence="1" type="ORF">OUZ56_024262</name>
</gene>
<keyword evidence="2" id="KW-1185">Reference proteome</keyword>
<protein>
    <recommendedName>
        <fullName evidence="3">GMP synthase</fullName>
    </recommendedName>
</protein>
<proteinExistence type="predicted"/>